<keyword evidence="2" id="KW-0732">Signal</keyword>
<sequence>MRFTIFAFLLGAFVCFIEAKPAQERLEQVEDMIMTPEQKEFYDQIKNGRARRDAIKDKWLWPKGKVYYVFSKGLSKAGKNLAKDAMKHWEEKTCLKFEDIDSMSKKPKYYAEFKFGGDCRAMIGFTNRP</sequence>
<dbReference type="GeneID" id="110240654"/>
<feature type="chain" id="PRO_5036926326" description="Peptidase M12A domain-containing protein" evidence="2">
    <location>
        <begin position="20"/>
        <end position="129"/>
    </location>
</feature>
<dbReference type="PANTHER" id="PTHR10127">
    <property type="entry name" value="DISCOIDIN, CUB, EGF, LAMININ , AND ZINC METALLOPROTEASE DOMAIN CONTAINING"/>
    <property type="match status" value="1"/>
</dbReference>
<feature type="signal peptide" evidence="2">
    <location>
        <begin position="1"/>
        <end position="19"/>
    </location>
</feature>
<evidence type="ECO:0000256" key="2">
    <source>
        <dbReference type="SAM" id="SignalP"/>
    </source>
</evidence>
<dbReference type="PANTHER" id="PTHR10127:SF850">
    <property type="entry name" value="METALLOENDOPEPTIDASE"/>
    <property type="match status" value="1"/>
</dbReference>
<accession>A0A913XCX6</accession>
<dbReference type="Gene3D" id="3.40.390.10">
    <property type="entry name" value="Collagenase (Catalytic Domain)"/>
    <property type="match status" value="1"/>
</dbReference>
<dbReference type="Proteomes" id="UP000887567">
    <property type="component" value="Unplaced"/>
</dbReference>
<reference evidence="4" key="1">
    <citation type="submission" date="2022-11" db="UniProtKB">
        <authorList>
            <consortium name="EnsemblMetazoa"/>
        </authorList>
    </citation>
    <scope>IDENTIFICATION</scope>
</reference>
<feature type="domain" description="Peptidase M12A" evidence="3">
    <location>
        <begin position="49"/>
        <end position="129"/>
    </location>
</feature>
<dbReference type="GO" id="GO:0006508">
    <property type="term" value="P:proteolysis"/>
    <property type="evidence" value="ECO:0007669"/>
    <property type="project" value="InterPro"/>
</dbReference>
<dbReference type="KEGG" id="epa:110240654"/>
<dbReference type="EnsemblMetazoa" id="XM_021046462.1">
    <property type="protein sequence ID" value="XP_020902121.1"/>
    <property type="gene ID" value="LOC110240654"/>
</dbReference>
<dbReference type="AlphaFoldDB" id="A0A913XCX6"/>
<organism evidence="4 5">
    <name type="scientific">Exaiptasia diaphana</name>
    <name type="common">Tropical sea anemone</name>
    <name type="synonym">Aiptasia pulchella</name>
    <dbReference type="NCBI Taxonomy" id="2652724"/>
    <lineage>
        <taxon>Eukaryota</taxon>
        <taxon>Metazoa</taxon>
        <taxon>Cnidaria</taxon>
        <taxon>Anthozoa</taxon>
        <taxon>Hexacorallia</taxon>
        <taxon>Actiniaria</taxon>
        <taxon>Aiptasiidae</taxon>
        <taxon>Exaiptasia</taxon>
    </lineage>
</organism>
<evidence type="ECO:0000313" key="4">
    <source>
        <dbReference type="EnsemblMetazoa" id="XP_020902121.1"/>
    </source>
</evidence>
<name>A0A913XCX6_EXADI</name>
<dbReference type="InterPro" id="IPR024079">
    <property type="entry name" value="MetalloPept_cat_dom_sf"/>
</dbReference>
<dbReference type="RefSeq" id="XP_020902121.1">
    <property type="nucleotide sequence ID" value="XM_021046462.1"/>
</dbReference>
<evidence type="ECO:0000256" key="1">
    <source>
        <dbReference type="PROSITE-ProRule" id="PRU01211"/>
    </source>
</evidence>
<comment type="caution">
    <text evidence="1">Lacks conserved residue(s) required for the propagation of feature annotation.</text>
</comment>
<dbReference type="GO" id="GO:0004222">
    <property type="term" value="F:metalloendopeptidase activity"/>
    <property type="evidence" value="ECO:0007669"/>
    <property type="project" value="InterPro"/>
</dbReference>
<dbReference type="PROSITE" id="PS51864">
    <property type="entry name" value="ASTACIN"/>
    <property type="match status" value="1"/>
</dbReference>
<proteinExistence type="predicted"/>
<dbReference type="SUPFAM" id="SSF55486">
    <property type="entry name" value="Metalloproteases ('zincins'), catalytic domain"/>
    <property type="match status" value="1"/>
</dbReference>
<dbReference type="OrthoDB" id="291007at2759"/>
<evidence type="ECO:0000313" key="5">
    <source>
        <dbReference type="Proteomes" id="UP000887567"/>
    </source>
</evidence>
<evidence type="ECO:0000259" key="3">
    <source>
        <dbReference type="PROSITE" id="PS51864"/>
    </source>
</evidence>
<dbReference type="Pfam" id="PF01400">
    <property type="entry name" value="Astacin"/>
    <property type="match status" value="1"/>
</dbReference>
<dbReference type="InterPro" id="IPR001506">
    <property type="entry name" value="Peptidase_M12A"/>
</dbReference>
<keyword evidence="5" id="KW-1185">Reference proteome</keyword>
<protein>
    <recommendedName>
        <fullName evidence="3">Peptidase M12A domain-containing protein</fullName>
    </recommendedName>
</protein>